<gene>
    <name evidence="2" type="ORF">C4532_08385</name>
</gene>
<protein>
    <submittedName>
        <fullName evidence="2">Uncharacterized protein</fullName>
    </submittedName>
</protein>
<organism evidence="2 3">
    <name type="scientific">Candidatus Abyssobacteria bacterium SURF_17</name>
    <dbReference type="NCBI Taxonomy" id="2093361"/>
    <lineage>
        <taxon>Bacteria</taxon>
        <taxon>Pseudomonadati</taxon>
        <taxon>Candidatus Hydrogenedentota</taxon>
        <taxon>Candidatus Abyssobacteria</taxon>
    </lineage>
</organism>
<evidence type="ECO:0000313" key="2">
    <source>
        <dbReference type="EMBL" id="RJP70940.1"/>
    </source>
</evidence>
<dbReference type="AlphaFoldDB" id="A0A419F006"/>
<dbReference type="EMBL" id="QZKI01000063">
    <property type="protein sequence ID" value="RJP70940.1"/>
    <property type="molecule type" value="Genomic_DNA"/>
</dbReference>
<proteinExistence type="predicted"/>
<accession>A0A419F006</accession>
<feature type="region of interest" description="Disordered" evidence="1">
    <location>
        <begin position="85"/>
        <end position="119"/>
    </location>
</feature>
<evidence type="ECO:0000256" key="1">
    <source>
        <dbReference type="SAM" id="MobiDB-lite"/>
    </source>
</evidence>
<dbReference type="Proteomes" id="UP000285961">
    <property type="component" value="Unassembled WGS sequence"/>
</dbReference>
<reference evidence="2 3" key="1">
    <citation type="journal article" date="2017" name="ISME J.">
        <title>Energy and carbon metabolisms in a deep terrestrial subsurface fluid microbial community.</title>
        <authorList>
            <person name="Momper L."/>
            <person name="Jungbluth S.P."/>
            <person name="Lee M.D."/>
            <person name="Amend J.P."/>
        </authorList>
    </citation>
    <scope>NUCLEOTIDE SEQUENCE [LARGE SCALE GENOMIC DNA]</scope>
    <source>
        <strain evidence="2">SURF_17</strain>
    </source>
</reference>
<comment type="caution">
    <text evidence="2">The sequence shown here is derived from an EMBL/GenBank/DDBJ whole genome shotgun (WGS) entry which is preliminary data.</text>
</comment>
<sequence length="151" mass="16651">MFPVIEVQCPFCKATGQIMAPPVGSIIVGPCPRCNEMVLLFNGTVMPLDKDIISGGSSEEKKQHLLETIVDMVAIKVDELIESGDVGQESKQNSRRKSTSGKSKKVAPSVSDKGAPPITRQDIHDFVHIDLHLIDSKSYFDKVFGKKKRER</sequence>
<feature type="compositionally biased region" description="Basic residues" evidence="1">
    <location>
        <begin position="93"/>
        <end position="105"/>
    </location>
</feature>
<evidence type="ECO:0000313" key="3">
    <source>
        <dbReference type="Proteomes" id="UP000285961"/>
    </source>
</evidence>
<name>A0A419F006_9BACT</name>